<keyword evidence="2" id="KW-1185">Reference proteome</keyword>
<gene>
    <name evidence="1" type="ORF">B0H67DRAFT_645704</name>
</gene>
<name>A0AA40DTS9_9PEZI</name>
<comment type="caution">
    <text evidence="1">The sequence shown here is derived from an EMBL/GenBank/DDBJ whole genome shotgun (WGS) entry which is preliminary data.</text>
</comment>
<evidence type="ECO:0000313" key="1">
    <source>
        <dbReference type="EMBL" id="KAK0716029.1"/>
    </source>
</evidence>
<reference evidence="1" key="1">
    <citation type="submission" date="2023-06" db="EMBL/GenBank/DDBJ databases">
        <title>Genome-scale phylogeny and comparative genomics of the fungal order Sordariales.</title>
        <authorList>
            <consortium name="Lawrence Berkeley National Laboratory"/>
            <person name="Hensen N."/>
            <person name="Bonometti L."/>
            <person name="Westerberg I."/>
            <person name="Brannstrom I.O."/>
            <person name="Guillou S."/>
            <person name="Cros-Aarteil S."/>
            <person name="Calhoun S."/>
            <person name="Haridas S."/>
            <person name="Kuo A."/>
            <person name="Mondo S."/>
            <person name="Pangilinan J."/>
            <person name="Riley R."/>
            <person name="Labutti K."/>
            <person name="Andreopoulos B."/>
            <person name="Lipzen A."/>
            <person name="Chen C."/>
            <person name="Yanf M."/>
            <person name="Daum C."/>
            <person name="Ng V."/>
            <person name="Clum A."/>
            <person name="Steindorff A."/>
            <person name="Ohm R."/>
            <person name="Martin F."/>
            <person name="Silar P."/>
            <person name="Natvig D."/>
            <person name="Lalanne C."/>
            <person name="Gautier V."/>
            <person name="Ament-Velasquez S.L."/>
            <person name="Kruys A."/>
            <person name="Hutchinson M.I."/>
            <person name="Powell A.J."/>
            <person name="Barry K."/>
            <person name="Miller A.N."/>
            <person name="Grigoriev I.V."/>
            <person name="Debuchy R."/>
            <person name="Gladieux P."/>
            <person name="Thoren M.H."/>
            <person name="Johannesson H."/>
        </authorList>
    </citation>
    <scope>NUCLEOTIDE SEQUENCE</scope>
    <source>
        <strain evidence="1">SMH4607-1</strain>
    </source>
</reference>
<accession>A0AA40DTS9</accession>
<evidence type="ECO:0000313" key="2">
    <source>
        <dbReference type="Proteomes" id="UP001172102"/>
    </source>
</evidence>
<organism evidence="1 2">
    <name type="scientific">Lasiosphaeris hirsuta</name>
    <dbReference type="NCBI Taxonomy" id="260670"/>
    <lineage>
        <taxon>Eukaryota</taxon>
        <taxon>Fungi</taxon>
        <taxon>Dikarya</taxon>
        <taxon>Ascomycota</taxon>
        <taxon>Pezizomycotina</taxon>
        <taxon>Sordariomycetes</taxon>
        <taxon>Sordariomycetidae</taxon>
        <taxon>Sordariales</taxon>
        <taxon>Lasiosphaeriaceae</taxon>
        <taxon>Lasiosphaeris</taxon>
    </lineage>
</organism>
<dbReference type="AlphaFoldDB" id="A0AA40DTS9"/>
<proteinExistence type="predicted"/>
<dbReference type="EMBL" id="JAUKUA010000004">
    <property type="protein sequence ID" value="KAK0716029.1"/>
    <property type="molecule type" value="Genomic_DNA"/>
</dbReference>
<dbReference type="Proteomes" id="UP001172102">
    <property type="component" value="Unassembled WGS sequence"/>
</dbReference>
<sequence length="129" mass="14707">MKTQSQLPRVKPDLVAGKFTWATKLDDALVTTMNKFYLHNWPNEATLDSTWLCDIKPTDKKTDSSIAIRFTVVYNGDMKAFSDLIEGFSVGPSDLSEETKRLQELADKLKRRSRPEPSTLFLHESLVDQ</sequence>
<protein>
    <submittedName>
        <fullName evidence="1">Uncharacterized protein</fullName>
    </submittedName>
</protein>